<protein>
    <submittedName>
        <fullName evidence="2">Uncharacterized protein</fullName>
    </submittedName>
</protein>
<reference evidence="2" key="1">
    <citation type="submission" date="2016-03" db="EMBL/GenBank/DDBJ databases">
        <authorList>
            <person name="Ploux O."/>
        </authorList>
    </citation>
    <scope>NUCLEOTIDE SEQUENCE</scope>
    <source>
        <strain evidence="2">UC10</strain>
    </source>
</reference>
<name>A0A1Y5PWI7_9SPHN</name>
<dbReference type="AlphaFoldDB" id="A0A1Y5PWI7"/>
<dbReference type="EMBL" id="LT598653">
    <property type="protein sequence ID" value="SBV31887.1"/>
    <property type="molecule type" value="Genomic_DNA"/>
</dbReference>
<feature type="region of interest" description="Disordered" evidence="1">
    <location>
        <begin position="113"/>
        <end position="136"/>
    </location>
</feature>
<feature type="region of interest" description="Disordered" evidence="1">
    <location>
        <begin position="1"/>
        <end position="21"/>
    </location>
</feature>
<dbReference type="KEGG" id="sphu:SPPYR_0767"/>
<sequence>MQCRQDARSPGAPVAPPDDRPFDAQRVEKVERIHRERRLLTVSGRRVRQETRRAIAAQVGHQNAIALRPEHKRRIGVGMYIVWPTMDEQHRRAVCRPHLGISDIEQAGADMLQQSEARGRRRGRTPRRGEQHRRRRPCQCLRHEAASIGVLKSGHCIVSYVVSGNEQLAGAPAVFHVGMGRRVDEGLDCAISLRSFPSIMPWNRCADRSARRAIQRLPVASNVRKRRSTHLYSPASAILEISISRTGVSGSHKG</sequence>
<accession>A0A1Y5PWI7</accession>
<feature type="compositionally biased region" description="Basic residues" evidence="1">
    <location>
        <begin position="119"/>
        <end position="136"/>
    </location>
</feature>
<proteinExistence type="predicted"/>
<evidence type="ECO:0000256" key="1">
    <source>
        <dbReference type="SAM" id="MobiDB-lite"/>
    </source>
</evidence>
<organism evidence="2">
    <name type="scientific">uncultured Sphingopyxis sp</name>
    <dbReference type="NCBI Taxonomy" id="310581"/>
    <lineage>
        <taxon>Bacteria</taxon>
        <taxon>Pseudomonadati</taxon>
        <taxon>Pseudomonadota</taxon>
        <taxon>Alphaproteobacteria</taxon>
        <taxon>Sphingomonadales</taxon>
        <taxon>Sphingomonadaceae</taxon>
        <taxon>Sphingopyxis</taxon>
        <taxon>environmental samples</taxon>
    </lineage>
</organism>
<evidence type="ECO:0000313" key="2">
    <source>
        <dbReference type="EMBL" id="SBV31887.1"/>
    </source>
</evidence>
<gene>
    <name evidence="2" type="ORF">SPPYR_0767</name>
</gene>